<organism evidence="1">
    <name type="scientific">marine sediment metagenome</name>
    <dbReference type="NCBI Taxonomy" id="412755"/>
    <lineage>
        <taxon>unclassified sequences</taxon>
        <taxon>metagenomes</taxon>
        <taxon>ecological metagenomes</taxon>
    </lineage>
</organism>
<name>A0A0F8WP62_9ZZZZ</name>
<reference evidence="1" key="1">
    <citation type="journal article" date="2015" name="Nature">
        <title>Complex archaea that bridge the gap between prokaryotes and eukaryotes.</title>
        <authorList>
            <person name="Spang A."/>
            <person name="Saw J.H."/>
            <person name="Jorgensen S.L."/>
            <person name="Zaremba-Niedzwiedzka K."/>
            <person name="Martijn J."/>
            <person name="Lind A.E."/>
            <person name="van Eijk R."/>
            <person name="Schleper C."/>
            <person name="Guy L."/>
            <person name="Ettema T.J."/>
        </authorList>
    </citation>
    <scope>NUCLEOTIDE SEQUENCE</scope>
</reference>
<sequence length="115" mass="12822">MFRTYPAGQGMVAQGGADLKIIDRGSTFESTGEYREPKQDEYFLTNTGLTVLTDDETHVRHGVECMSSGGLGEERIILRSLTSWDIKGLTDNEMRYLRSYNGLKMGPILAKAVKK</sequence>
<gene>
    <name evidence="1" type="ORF">LCGC14_3044390</name>
</gene>
<protein>
    <submittedName>
        <fullName evidence="1">Uncharacterized protein</fullName>
    </submittedName>
</protein>
<dbReference type="EMBL" id="LAZR01063979">
    <property type="protein sequence ID" value="KKK58443.1"/>
    <property type="molecule type" value="Genomic_DNA"/>
</dbReference>
<evidence type="ECO:0000313" key="1">
    <source>
        <dbReference type="EMBL" id="KKK58443.1"/>
    </source>
</evidence>
<accession>A0A0F8WP62</accession>
<proteinExistence type="predicted"/>
<comment type="caution">
    <text evidence="1">The sequence shown here is derived from an EMBL/GenBank/DDBJ whole genome shotgun (WGS) entry which is preliminary data.</text>
</comment>
<dbReference type="AlphaFoldDB" id="A0A0F8WP62"/>